<keyword evidence="6 16" id="KW-0808">Transferase</keyword>
<dbReference type="Proteomes" id="UP001203069">
    <property type="component" value="Unassembled WGS sequence"/>
</dbReference>
<evidence type="ECO:0000256" key="11">
    <source>
        <dbReference type="ARBA" id="ARBA00022989"/>
    </source>
</evidence>
<dbReference type="InterPro" id="IPR003594">
    <property type="entry name" value="HATPase_dom"/>
</dbReference>
<dbReference type="SMART" id="SM00091">
    <property type="entry name" value="PAS"/>
    <property type="match status" value="1"/>
</dbReference>
<dbReference type="SUPFAM" id="SSF55785">
    <property type="entry name" value="PYP-like sensor domain (PAS domain)"/>
    <property type="match status" value="1"/>
</dbReference>
<dbReference type="PANTHER" id="PTHR44936:SF10">
    <property type="entry name" value="SENSOR PROTEIN RSTB"/>
    <property type="match status" value="1"/>
</dbReference>
<dbReference type="PRINTS" id="PR00344">
    <property type="entry name" value="BCTRLSENSOR"/>
</dbReference>
<proteinExistence type="predicted"/>
<dbReference type="PROSITE" id="PS50109">
    <property type="entry name" value="HIS_KIN"/>
    <property type="match status" value="1"/>
</dbReference>
<dbReference type="InterPro" id="IPR013767">
    <property type="entry name" value="PAS_fold"/>
</dbReference>
<evidence type="ECO:0000256" key="2">
    <source>
        <dbReference type="ARBA" id="ARBA00004651"/>
    </source>
</evidence>
<dbReference type="InterPro" id="IPR050980">
    <property type="entry name" value="2C_sensor_his_kinase"/>
</dbReference>
<name>A0ABT0MQI6_9GAMM</name>
<dbReference type="InterPro" id="IPR004358">
    <property type="entry name" value="Sig_transdc_His_kin-like_C"/>
</dbReference>
<dbReference type="InterPro" id="IPR039506">
    <property type="entry name" value="SPOB_a"/>
</dbReference>
<keyword evidence="13 14" id="KW-0472">Membrane</keyword>
<dbReference type="SUPFAM" id="SSF55874">
    <property type="entry name" value="ATPase domain of HSP90 chaperone/DNA topoisomerase II/histidine kinase"/>
    <property type="match status" value="1"/>
</dbReference>
<keyword evidence="9 16" id="KW-0418">Kinase</keyword>
<evidence type="ECO:0000259" key="15">
    <source>
        <dbReference type="PROSITE" id="PS50109"/>
    </source>
</evidence>
<evidence type="ECO:0000256" key="4">
    <source>
        <dbReference type="ARBA" id="ARBA00022475"/>
    </source>
</evidence>
<dbReference type="CDD" id="cd16915">
    <property type="entry name" value="HATPase_DpiB-CitA-like"/>
    <property type="match status" value="1"/>
</dbReference>
<keyword evidence="7 14" id="KW-0812">Transmembrane</keyword>
<dbReference type="SUPFAM" id="SSF55890">
    <property type="entry name" value="Sporulation response regulatory protein Spo0B"/>
    <property type="match status" value="1"/>
</dbReference>
<evidence type="ECO:0000256" key="1">
    <source>
        <dbReference type="ARBA" id="ARBA00000085"/>
    </source>
</evidence>
<evidence type="ECO:0000256" key="5">
    <source>
        <dbReference type="ARBA" id="ARBA00022553"/>
    </source>
</evidence>
<dbReference type="InterPro" id="IPR033463">
    <property type="entry name" value="sCache_3"/>
</dbReference>
<evidence type="ECO:0000256" key="8">
    <source>
        <dbReference type="ARBA" id="ARBA00022741"/>
    </source>
</evidence>
<dbReference type="RefSeq" id="WP_249243704.1">
    <property type="nucleotide sequence ID" value="NZ_JAKPBZ010000104.1"/>
</dbReference>
<evidence type="ECO:0000256" key="14">
    <source>
        <dbReference type="SAM" id="Phobius"/>
    </source>
</evidence>
<evidence type="ECO:0000313" key="16">
    <source>
        <dbReference type="EMBL" id="MCL2891832.1"/>
    </source>
</evidence>
<dbReference type="Pfam" id="PF17203">
    <property type="entry name" value="sCache_3_2"/>
    <property type="match status" value="1"/>
</dbReference>
<keyword evidence="4" id="KW-1003">Cell membrane</keyword>
<keyword evidence="11 14" id="KW-1133">Transmembrane helix</keyword>
<dbReference type="NCBIfam" id="NF011627">
    <property type="entry name" value="PRK15053.1"/>
    <property type="match status" value="1"/>
</dbReference>
<dbReference type="InterPro" id="IPR029151">
    <property type="entry name" value="Sensor-like_sf"/>
</dbReference>
<keyword evidence="17" id="KW-1185">Reference proteome</keyword>
<reference evidence="16 17" key="1">
    <citation type="submission" date="2022-02" db="EMBL/GenBank/DDBJ databases">
        <title>Description of Brenneria tiliae sp. nov. isolated from symptomatic Tilia x moltkei and Tilia x europaea trees in the UK.</title>
        <authorList>
            <person name="Kile H."/>
        </authorList>
    </citation>
    <scope>NUCLEOTIDE SEQUENCE [LARGE SCALE GENOMIC DNA]</scope>
    <source>
        <strain evidence="16 17">MC1SB4.1</strain>
    </source>
</reference>
<evidence type="ECO:0000313" key="17">
    <source>
        <dbReference type="Proteomes" id="UP001203069"/>
    </source>
</evidence>
<feature type="transmembrane region" description="Helical" evidence="14">
    <location>
        <begin position="179"/>
        <end position="202"/>
    </location>
</feature>
<keyword evidence="12" id="KW-0902">Two-component regulatory system</keyword>
<dbReference type="Gene3D" id="3.30.565.10">
    <property type="entry name" value="Histidine kinase-like ATPase, C-terminal domain"/>
    <property type="match status" value="1"/>
</dbReference>
<dbReference type="SUPFAM" id="SSF103190">
    <property type="entry name" value="Sensory domain-like"/>
    <property type="match status" value="1"/>
</dbReference>
<feature type="transmembrane region" description="Helical" evidence="14">
    <location>
        <begin position="20"/>
        <end position="41"/>
    </location>
</feature>
<dbReference type="Gene3D" id="3.30.450.20">
    <property type="entry name" value="PAS domain"/>
    <property type="match status" value="2"/>
</dbReference>
<evidence type="ECO:0000256" key="10">
    <source>
        <dbReference type="ARBA" id="ARBA00022840"/>
    </source>
</evidence>
<organism evidence="16 17">
    <name type="scientific">Brenneria tiliae</name>
    <dbReference type="NCBI Taxonomy" id="2914984"/>
    <lineage>
        <taxon>Bacteria</taxon>
        <taxon>Pseudomonadati</taxon>
        <taxon>Pseudomonadota</taxon>
        <taxon>Gammaproteobacteria</taxon>
        <taxon>Enterobacterales</taxon>
        <taxon>Pectobacteriaceae</taxon>
        <taxon>Brenneria</taxon>
    </lineage>
</organism>
<dbReference type="Pfam" id="PF00989">
    <property type="entry name" value="PAS"/>
    <property type="match status" value="1"/>
</dbReference>
<dbReference type="InterPro" id="IPR000014">
    <property type="entry name" value="PAS"/>
</dbReference>
<dbReference type="Pfam" id="PF14689">
    <property type="entry name" value="SPOB_a"/>
    <property type="match status" value="1"/>
</dbReference>
<evidence type="ECO:0000256" key="9">
    <source>
        <dbReference type="ARBA" id="ARBA00022777"/>
    </source>
</evidence>
<feature type="domain" description="Histidine kinase" evidence="15">
    <location>
        <begin position="429"/>
        <end position="541"/>
    </location>
</feature>
<comment type="catalytic activity">
    <reaction evidence="1">
        <text>ATP + protein L-histidine = ADP + protein N-phospho-L-histidine.</text>
        <dbReference type="EC" id="2.7.13.3"/>
    </reaction>
</comment>
<dbReference type="InterPro" id="IPR035965">
    <property type="entry name" value="PAS-like_dom_sf"/>
</dbReference>
<protein>
    <recommendedName>
        <fullName evidence="3">histidine kinase</fullName>
        <ecNumber evidence="3">2.7.13.3</ecNumber>
    </recommendedName>
</protein>
<dbReference type="Gene3D" id="1.10.287.130">
    <property type="match status" value="1"/>
</dbReference>
<keyword evidence="10" id="KW-0067">ATP-binding</keyword>
<evidence type="ECO:0000256" key="13">
    <source>
        <dbReference type="ARBA" id="ARBA00023136"/>
    </source>
</evidence>
<evidence type="ECO:0000256" key="6">
    <source>
        <dbReference type="ARBA" id="ARBA00022679"/>
    </source>
</evidence>
<dbReference type="EC" id="2.7.13.3" evidence="3"/>
<dbReference type="EMBL" id="JAKPBZ010000104">
    <property type="protein sequence ID" value="MCL2891832.1"/>
    <property type="molecule type" value="Genomic_DNA"/>
</dbReference>
<comment type="caution">
    <text evidence="16">The sequence shown here is derived from an EMBL/GenBank/DDBJ whole genome shotgun (WGS) entry which is preliminary data.</text>
</comment>
<accession>A0ABT0MQI6</accession>
<dbReference type="Pfam" id="PF02518">
    <property type="entry name" value="HATPase_c"/>
    <property type="match status" value="1"/>
</dbReference>
<sequence>MSTKSTILQFQFIDGIAFPLRIFILLLMVSLSLVVSLDLFLSKNFERYLAQQVGDMAMNQAKIIASMDEVILAVEQRDIQRLEAIARKFSSSSNSDYVVIGDRYSIRLYHPNPQKLGAPMQWTKPGALERGESYFITGKGSMGLAMRAKTPIFNAEDEVIGVVSIGYLLSKIDHWQRAFLLPMGIAFVVVLLILLLLSWQFARHIRHQMMGMEPKQIVRVIRQQEALFSAMIEGMIAVDPDGLITAINRNARKMLGLNSPGRQWLGKPIGQVVMPADFFTRHLEENRQDVICTFNGLNVIANRAAIRSGEELLGAIVSFRAKDEIATLNAQLSQIKQYAENLRTVRHEHLNWMSTLSGLLQMKEYDRALLMVNSASQAQQTLVDSLRSAIDDRQVAGLLFGKILRARQLGLILTLVPGSRLRQLPQGMDSTEFSAVLGNLLDNAFEASLKNPQGNHTIELFFSDEGQDVVIEVADQGCGVPDSLREKIFKQGVSTKTEEAGEHGIGLYLVASYVGRSGGVITLENNTPCGTLFSIFIPKTKGYP</sequence>
<dbReference type="CDD" id="cd00130">
    <property type="entry name" value="PAS"/>
    <property type="match status" value="1"/>
</dbReference>
<dbReference type="GO" id="GO:0004673">
    <property type="term" value="F:protein histidine kinase activity"/>
    <property type="evidence" value="ECO:0007669"/>
    <property type="project" value="UniProtKB-EC"/>
</dbReference>
<evidence type="ECO:0000256" key="3">
    <source>
        <dbReference type="ARBA" id="ARBA00012438"/>
    </source>
</evidence>
<dbReference type="InterPro" id="IPR005467">
    <property type="entry name" value="His_kinase_dom"/>
</dbReference>
<comment type="subcellular location">
    <subcellularLocation>
        <location evidence="2">Cell membrane</location>
        <topology evidence="2">Multi-pass membrane protein</topology>
    </subcellularLocation>
</comment>
<keyword evidence="8" id="KW-0547">Nucleotide-binding</keyword>
<gene>
    <name evidence="16" type="primary">dpiB</name>
    <name evidence="16" type="ORF">MFP26_03835</name>
</gene>
<dbReference type="PANTHER" id="PTHR44936">
    <property type="entry name" value="SENSOR PROTEIN CREC"/>
    <property type="match status" value="1"/>
</dbReference>
<dbReference type="SMART" id="SM00387">
    <property type="entry name" value="HATPase_c"/>
    <property type="match status" value="1"/>
</dbReference>
<evidence type="ECO:0000256" key="7">
    <source>
        <dbReference type="ARBA" id="ARBA00022692"/>
    </source>
</evidence>
<keyword evidence="5" id="KW-0597">Phosphoprotein</keyword>
<evidence type="ECO:0000256" key="12">
    <source>
        <dbReference type="ARBA" id="ARBA00023012"/>
    </source>
</evidence>
<dbReference type="InterPro" id="IPR016120">
    <property type="entry name" value="Sig_transdc_His_kin_SpoOB"/>
</dbReference>
<dbReference type="InterPro" id="IPR036890">
    <property type="entry name" value="HATPase_C_sf"/>
</dbReference>